<dbReference type="SUPFAM" id="SSF81383">
    <property type="entry name" value="F-box domain"/>
    <property type="match status" value="1"/>
</dbReference>
<feature type="domain" description="F-box" evidence="1">
    <location>
        <begin position="9"/>
        <end position="41"/>
    </location>
</feature>
<evidence type="ECO:0000313" key="2">
    <source>
        <dbReference type="EMBL" id="CAG8955364.1"/>
    </source>
</evidence>
<sequence length="124" mass="14423">MAADTKSIFLSLPAEIHREILDHLEEIPAVLLSLTCKQMRETYKLQFPTKAVDLTAQINLLCGHCQEVARYRLHEFLVDWIPSDVKYDAKKKLYVSKLWTKRARLQLGRLKERIVGEFKGVKAR</sequence>
<dbReference type="Pfam" id="PF00646">
    <property type="entry name" value="F-box"/>
    <property type="match status" value="1"/>
</dbReference>
<evidence type="ECO:0000313" key="3">
    <source>
        <dbReference type="Proteomes" id="UP000696280"/>
    </source>
</evidence>
<keyword evidence="3" id="KW-1185">Reference proteome</keyword>
<dbReference type="Proteomes" id="UP000696280">
    <property type="component" value="Unassembled WGS sequence"/>
</dbReference>
<name>A0A9N9KWW1_9HELO</name>
<accession>A0A9N9KWW1</accession>
<dbReference type="InterPro" id="IPR001810">
    <property type="entry name" value="F-box_dom"/>
</dbReference>
<organism evidence="2 3">
    <name type="scientific">Hymenoscyphus fraxineus</name>
    <dbReference type="NCBI Taxonomy" id="746836"/>
    <lineage>
        <taxon>Eukaryota</taxon>
        <taxon>Fungi</taxon>
        <taxon>Dikarya</taxon>
        <taxon>Ascomycota</taxon>
        <taxon>Pezizomycotina</taxon>
        <taxon>Leotiomycetes</taxon>
        <taxon>Helotiales</taxon>
        <taxon>Helotiaceae</taxon>
        <taxon>Hymenoscyphus</taxon>
    </lineage>
</organism>
<comment type="caution">
    <text evidence="2">The sequence shown here is derived from an EMBL/GenBank/DDBJ whole genome shotgun (WGS) entry which is preliminary data.</text>
</comment>
<proteinExistence type="predicted"/>
<dbReference type="AlphaFoldDB" id="A0A9N9KWW1"/>
<gene>
    <name evidence="2" type="ORF">HYFRA_00011348</name>
</gene>
<evidence type="ECO:0000259" key="1">
    <source>
        <dbReference type="Pfam" id="PF00646"/>
    </source>
</evidence>
<protein>
    <recommendedName>
        <fullName evidence="1">F-box domain-containing protein</fullName>
    </recommendedName>
</protein>
<dbReference type="InterPro" id="IPR036047">
    <property type="entry name" value="F-box-like_dom_sf"/>
</dbReference>
<dbReference type="EMBL" id="CAJVRL010000061">
    <property type="protein sequence ID" value="CAG8955364.1"/>
    <property type="molecule type" value="Genomic_DNA"/>
</dbReference>
<reference evidence="2" key="1">
    <citation type="submission" date="2021-07" db="EMBL/GenBank/DDBJ databases">
        <authorList>
            <person name="Durling M."/>
        </authorList>
    </citation>
    <scope>NUCLEOTIDE SEQUENCE</scope>
</reference>